<dbReference type="RefSeq" id="WP_139679254.1">
    <property type="nucleotide sequence ID" value="NZ_VDMN01000009.1"/>
</dbReference>
<dbReference type="Proteomes" id="UP000311605">
    <property type="component" value="Unassembled WGS sequence"/>
</dbReference>
<dbReference type="AlphaFoldDB" id="A0A5C4XA60"/>
<reference evidence="1 2" key="1">
    <citation type="submission" date="2019-06" db="EMBL/GenBank/DDBJ databases">
        <title>The draft genome of Rhizobium smilacinae PTYR-5.</title>
        <authorList>
            <person name="Liu L."/>
            <person name="Li L."/>
            <person name="Zhang X."/>
        </authorList>
    </citation>
    <scope>NUCLEOTIDE SEQUENCE [LARGE SCALE GENOMIC DNA]</scope>
    <source>
        <strain evidence="1 2">PTYR-5</strain>
    </source>
</reference>
<gene>
    <name evidence="1" type="ORF">FHP24_26575</name>
</gene>
<proteinExistence type="predicted"/>
<organism evidence="1 2">
    <name type="scientific">Aliirhizobium smilacinae</name>
    <dbReference type="NCBI Taxonomy" id="1395944"/>
    <lineage>
        <taxon>Bacteria</taxon>
        <taxon>Pseudomonadati</taxon>
        <taxon>Pseudomonadota</taxon>
        <taxon>Alphaproteobacteria</taxon>
        <taxon>Hyphomicrobiales</taxon>
        <taxon>Rhizobiaceae</taxon>
        <taxon>Aliirhizobium</taxon>
    </lineage>
</organism>
<comment type="caution">
    <text evidence="1">The sequence shown here is derived from an EMBL/GenBank/DDBJ whole genome shotgun (WGS) entry which is preliminary data.</text>
</comment>
<name>A0A5C4XA60_9HYPH</name>
<accession>A0A5C4XA60</accession>
<evidence type="ECO:0000313" key="1">
    <source>
        <dbReference type="EMBL" id="TNM60356.1"/>
    </source>
</evidence>
<evidence type="ECO:0000313" key="2">
    <source>
        <dbReference type="Proteomes" id="UP000311605"/>
    </source>
</evidence>
<dbReference type="EMBL" id="VDMN01000009">
    <property type="protein sequence ID" value="TNM60356.1"/>
    <property type="molecule type" value="Genomic_DNA"/>
</dbReference>
<dbReference type="OrthoDB" id="8373752at2"/>
<keyword evidence="2" id="KW-1185">Reference proteome</keyword>
<protein>
    <submittedName>
        <fullName evidence="1">Uncharacterized protein</fullName>
    </submittedName>
</protein>
<sequence length="73" mass="8060">MAIVGAQQELLELRGNIVPIRPGFMQDMAKLAEIAGRDDGIVVLIGAGMLMLAEEIRRLRVQRNAVQGFTYAY</sequence>